<gene>
    <name evidence="1" type="ORF">KI809_00205</name>
</gene>
<dbReference type="InterPro" id="IPR011042">
    <property type="entry name" value="6-blade_b-propeller_TolB-like"/>
</dbReference>
<proteinExistence type="predicted"/>
<evidence type="ECO:0000313" key="2">
    <source>
        <dbReference type="Proteomes" id="UP000811899"/>
    </source>
</evidence>
<dbReference type="Gene3D" id="2.120.10.30">
    <property type="entry name" value="TolB, C-terminal domain"/>
    <property type="match status" value="1"/>
</dbReference>
<dbReference type="RefSeq" id="WP_214169512.1">
    <property type="nucleotide sequence ID" value="NZ_JAHCVJ010000001.1"/>
</dbReference>
<organism evidence="1 2">
    <name type="scientific">Geoanaerobacter pelophilus</name>
    <dbReference type="NCBI Taxonomy" id="60036"/>
    <lineage>
        <taxon>Bacteria</taxon>
        <taxon>Pseudomonadati</taxon>
        <taxon>Thermodesulfobacteriota</taxon>
        <taxon>Desulfuromonadia</taxon>
        <taxon>Geobacterales</taxon>
        <taxon>Geobacteraceae</taxon>
        <taxon>Geoanaerobacter</taxon>
    </lineage>
</organism>
<dbReference type="SUPFAM" id="SSF101898">
    <property type="entry name" value="NHL repeat"/>
    <property type="match status" value="1"/>
</dbReference>
<evidence type="ECO:0008006" key="3">
    <source>
        <dbReference type="Google" id="ProtNLM"/>
    </source>
</evidence>
<dbReference type="EMBL" id="JAHCVJ010000001">
    <property type="protein sequence ID" value="MBT0662711.1"/>
    <property type="molecule type" value="Genomic_DNA"/>
</dbReference>
<comment type="caution">
    <text evidence="1">The sequence shown here is derived from an EMBL/GenBank/DDBJ whole genome shotgun (WGS) entry which is preliminary data.</text>
</comment>
<reference evidence="1 2" key="1">
    <citation type="submission" date="2021-05" db="EMBL/GenBank/DDBJ databases">
        <title>The draft genome of Geobacter pelophilus DSM 12255.</title>
        <authorList>
            <person name="Xu Z."/>
            <person name="Masuda Y."/>
            <person name="Itoh H."/>
            <person name="Senoo K."/>
        </authorList>
    </citation>
    <scope>NUCLEOTIDE SEQUENCE [LARGE SCALE GENOMIC DNA]</scope>
    <source>
        <strain evidence="1 2">DSM 12255</strain>
    </source>
</reference>
<keyword evidence="2" id="KW-1185">Reference proteome</keyword>
<sequence>MKILPVIKYFAIVSVFVVSVQDLYAQSVKSGKYTKTIVKDINYGAHIDNVGMLSSQDHYRSGPESFAHDAEGNIYICDTVNRSIKVYSPVANSFFSIPLEDVVEANDVALDRHGNIYVHDDRQGKLFQYSKYGILQSTILVDLKGMTSKGELHIVHDNVYIKNRSLQEDILVGRIDSGLLKEVLQKDSPAIRNIGIHSLSGKRYLVSLQRMKKGEITVLNSDGSLMKTIDLPLKGLVSILFLQEDIRGNFYIQAERLESNKIILEVHKYSSSGGHDDIIPILDNDYRSFVIKLVSIDEQGKIYQFVPKTEKGQVIIRSPE</sequence>
<protein>
    <recommendedName>
        <fullName evidence="3">NHL repeat-containing protein</fullName>
    </recommendedName>
</protein>
<name>A0AAW4L630_9BACT</name>
<dbReference type="AlphaFoldDB" id="A0AAW4L630"/>
<accession>A0AAW4L630</accession>
<evidence type="ECO:0000313" key="1">
    <source>
        <dbReference type="EMBL" id="MBT0662711.1"/>
    </source>
</evidence>
<dbReference type="Proteomes" id="UP000811899">
    <property type="component" value="Unassembled WGS sequence"/>
</dbReference>